<sequence>MLLDPGHDTPRAIGVQRGLAALLPPSYQGGPYSDRVSLAQGRLSRQMGLFQRMDFCVSAAFDAGRATGASCNHQVRSAPMQLQPLPGRRTATSEDVRCYRCRWLCASSHIPISRVCTSPYPAFAPFQMTLNTFQSLVESFFAIPDYDGDARGRSSSPGAVDTDAALVGTLLPCANSEWYSKKPRLSVEPLVGLGSGISSYSRMHYPFHIFWSILPTKQNQKGVNHLFRISFVLGRMLCSDRWRQHAWNSRWWSIYSCLV</sequence>
<protein>
    <submittedName>
        <fullName evidence="1">Uncharacterized protein</fullName>
    </submittedName>
</protein>
<dbReference type="Proteomes" id="UP000054270">
    <property type="component" value="Unassembled WGS sequence"/>
</dbReference>
<dbReference type="AlphaFoldDB" id="A0A0D2NK62"/>
<evidence type="ECO:0000313" key="1">
    <source>
        <dbReference type="EMBL" id="KJA19274.1"/>
    </source>
</evidence>
<name>A0A0D2NK62_HYPSF</name>
<accession>A0A0D2NK62</accession>
<proteinExistence type="predicted"/>
<reference evidence="2" key="1">
    <citation type="submission" date="2014-04" db="EMBL/GenBank/DDBJ databases">
        <title>Evolutionary Origins and Diversification of the Mycorrhizal Mutualists.</title>
        <authorList>
            <consortium name="DOE Joint Genome Institute"/>
            <consortium name="Mycorrhizal Genomics Consortium"/>
            <person name="Kohler A."/>
            <person name="Kuo A."/>
            <person name="Nagy L.G."/>
            <person name="Floudas D."/>
            <person name="Copeland A."/>
            <person name="Barry K.W."/>
            <person name="Cichocki N."/>
            <person name="Veneault-Fourrey C."/>
            <person name="LaButti K."/>
            <person name="Lindquist E.A."/>
            <person name="Lipzen A."/>
            <person name="Lundell T."/>
            <person name="Morin E."/>
            <person name="Murat C."/>
            <person name="Riley R."/>
            <person name="Ohm R."/>
            <person name="Sun H."/>
            <person name="Tunlid A."/>
            <person name="Henrissat B."/>
            <person name="Grigoriev I.V."/>
            <person name="Hibbett D.S."/>
            <person name="Martin F."/>
        </authorList>
    </citation>
    <scope>NUCLEOTIDE SEQUENCE [LARGE SCALE GENOMIC DNA]</scope>
    <source>
        <strain evidence="2">FD-334 SS-4</strain>
    </source>
</reference>
<dbReference type="EMBL" id="KN817579">
    <property type="protein sequence ID" value="KJA19274.1"/>
    <property type="molecule type" value="Genomic_DNA"/>
</dbReference>
<evidence type="ECO:0000313" key="2">
    <source>
        <dbReference type="Proteomes" id="UP000054270"/>
    </source>
</evidence>
<keyword evidence="2" id="KW-1185">Reference proteome</keyword>
<gene>
    <name evidence="1" type="ORF">HYPSUDRAFT_894778</name>
</gene>
<organism evidence="1 2">
    <name type="scientific">Hypholoma sublateritium (strain FD-334 SS-4)</name>
    <dbReference type="NCBI Taxonomy" id="945553"/>
    <lineage>
        <taxon>Eukaryota</taxon>
        <taxon>Fungi</taxon>
        <taxon>Dikarya</taxon>
        <taxon>Basidiomycota</taxon>
        <taxon>Agaricomycotina</taxon>
        <taxon>Agaricomycetes</taxon>
        <taxon>Agaricomycetidae</taxon>
        <taxon>Agaricales</taxon>
        <taxon>Agaricineae</taxon>
        <taxon>Strophariaceae</taxon>
        <taxon>Hypholoma</taxon>
    </lineage>
</organism>